<dbReference type="VEuPathDB" id="FungiDB:RhiirFUN_010819"/>
<evidence type="ECO:0000313" key="3">
    <source>
        <dbReference type="Proteomes" id="UP000018888"/>
    </source>
</evidence>
<sequence length="141" mass="16451">MIIYSSDYELDNSNNEEFKSELDDDEENDKSNKRRTLASKNSKDVSTDGKDSNKQYNLYGVYRCIRAAPLSSEIAEDLWERLRRIKIQFCNFLENQEIKIHKYIEDNVFVLSCELLNLKNLNDDDDNANLATGHPNLFCND</sequence>
<dbReference type="AlphaFoldDB" id="A0A2P4PXV3"/>
<comment type="caution">
    <text evidence="2">The sequence shown here is derived from an EMBL/GenBank/DDBJ whole genome shotgun (WGS) entry which is preliminary data.</text>
</comment>
<proteinExistence type="predicted"/>
<dbReference type="EMBL" id="AUPC02000124">
    <property type="protein sequence ID" value="POG70217.1"/>
    <property type="molecule type" value="Genomic_DNA"/>
</dbReference>
<reference evidence="2 3" key="1">
    <citation type="journal article" date="2013" name="Proc. Natl. Acad. Sci. U.S.A.">
        <title>Genome of an arbuscular mycorrhizal fungus provides insight into the oldest plant symbiosis.</title>
        <authorList>
            <person name="Tisserant E."/>
            <person name="Malbreil M."/>
            <person name="Kuo A."/>
            <person name="Kohler A."/>
            <person name="Symeonidi A."/>
            <person name="Balestrini R."/>
            <person name="Charron P."/>
            <person name="Duensing N."/>
            <person name="Frei Dit Frey N."/>
            <person name="Gianinazzi-Pearson V."/>
            <person name="Gilbert L.B."/>
            <person name="Handa Y."/>
            <person name="Herr J.R."/>
            <person name="Hijri M."/>
            <person name="Koul R."/>
            <person name="Kawaguchi M."/>
            <person name="Krajinski F."/>
            <person name="Lammers P.J."/>
            <person name="Masclaux F.G."/>
            <person name="Murat C."/>
            <person name="Morin E."/>
            <person name="Ndikumana S."/>
            <person name="Pagni M."/>
            <person name="Petitpierre D."/>
            <person name="Requena N."/>
            <person name="Rosikiewicz P."/>
            <person name="Riley R."/>
            <person name="Saito K."/>
            <person name="San Clemente H."/>
            <person name="Shapiro H."/>
            <person name="van Tuinen D."/>
            <person name="Becard G."/>
            <person name="Bonfante P."/>
            <person name="Paszkowski U."/>
            <person name="Shachar-Hill Y.Y."/>
            <person name="Tuskan G.A."/>
            <person name="Young P.W."/>
            <person name="Sanders I.R."/>
            <person name="Henrissat B."/>
            <person name="Rensing S.A."/>
            <person name="Grigoriev I.V."/>
            <person name="Corradi N."/>
            <person name="Roux C."/>
            <person name="Martin F."/>
        </authorList>
    </citation>
    <scope>NUCLEOTIDE SEQUENCE [LARGE SCALE GENOMIC DNA]</scope>
    <source>
        <strain evidence="2 3">DAOM 197198</strain>
    </source>
</reference>
<keyword evidence="3" id="KW-1185">Reference proteome</keyword>
<protein>
    <submittedName>
        <fullName evidence="2">Uncharacterized protein</fullName>
    </submittedName>
</protein>
<accession>A0A2P4PXV3</accession>
<name>A0A2P4PXV3_RHIID</name>
<dbReference type="Proteomes" id="UP000018888">
    <property type="component" value="Unassembled WGS sequence"/>
</dbReference>
<reference evidence="2 3" key="2">
    <citation type="journal article" date="2018" name="New Phytol.">
        <title>High intraspecific genome diversity in the model arbuscular mycorrhizal symbiont Rhizophagus irregularis.</title>
        <authorList>
            <person name="Chen E.C.H."/>
            <person name="Morin E."/>
            <person name="Beaudet D."/>
            <person name="Noel J."/>
            <person name="Yildirir G."/>
            <person name="Ndikumana S."/>
            <person name="Charron P."/>
            <person name="St-Onge C."/>
            <person name="Giorgi J."/>
            <person name="Kruger M."/>
            <person name="Marton T."/>
            <person name="Ropars J."/>
            <person name="Grigoriev I.V."/>
            <person name="Hainaut M."/>
            <person name="Henrissat B."/>
            <person name="Roux C."/>
            <person name="Martin F."/>
            <person name="Corradi N."/>
        </authorList>
    </citation>
    <scope>NUCLEOTIDE SEQUENCE [LARGE SCALE GENOMIC DNA]</scope>
    <source>
        <strain evidence="2 3">DAOM 197198</strain>
    </source>
</reference>
<evidence type="ECO:0000256" key="1">
    <source>
        <dbReference type="SAM" id="MobiDB-lite"/>
    </source>
</evidence>
<gene>
    <name evidence="2" type="ORF">GLOIN_2v1776136</name>
</gene>
<feature type="compositionally biased region" description="Basic and acidic residues" evidence="1">
    <location>
        <begin position="41"/>
        <end position="53"/>
    </location>
</feature>
<organism evidence="2 3">
    <name type="scientific">Rhizophagus irregularis (strain DAOM 181602 / DAOM 197198 / MUCL 43194)</name>
    <name type="common">Arbuscular mycorrhizal fungus</name>
    <name type="synonym">Glomus intraradices</name>
    <dbReference type="NCBI Taxonomy" id="747089"/>
    <lineage>
        <taxon>Eukaryota</taxon>
        <taxon>Fungi</taxon>
        <taxon>Fungi incertae sedis</taxon>
        <taxon>Mucoromycota</taxon>
        <taxon>Glomeromycotina</taxon>
        <taxon>Glomeromycetes</taxon>
        <taxon>Glomerales</taxon>
        <taxon>Glomeraceae</taxon>
        <taxon>Rhizophagus</taxon>
    </lineage>
</organism>
<feature type="region of interest" description="Disordered" evidence="1">
    <location>
        <begin position="14"/>
        <end position="53"/>
    </location>
</feature>
<evidence type="ECO:0000313" key="2">
    <source>
        <dbReference type="EMBL" id="POG70217.1"/>
    </source>
</evidence>